<keyword evidence="5" id="KW-0378">Hydrolase</keyword>
<dbReference type="FunFam" id="3.40.50.10810:FF:000014">
    <property type="entry name" value="SWI/SNF-related matrix-associated actin-dependent regulator of chromatin subfamily A containing DEAD/H box 1"/>
    <property type="match status" value="1"/>
</dbReference>
<evidence type="ECO:0000256" key="10">
    <source>
        <dbReference type="ARBA" id="ARBA00023242"/>
    </source>
</evidence>
<sequence length="847" mass="95254">MGAGYGYPSWQTQQLHYPQQGQGRLQRPPSHKQQEAYQPVQYTPPQLRKRTAKAARTIDVSDESADEDHVELESEPDEEEDAGSESDDGVAGMESSYIPIDMDQVELENKVLAYINKVETAKELADLGSCPAVFAAKVIEARPFTTLEEVRGLDIDAAAPTGKRTRGQRKTAGAKLVDVSVDTWEGYEAIDELVRRCVSYGSSLKEAMASWGIQVKDGDSAGALEIVKMEDVQVDDKAGELLYLKDQPKLLPEDVRLKDYQLLGVNWLHLMYQKKLSGILADEMGLGKTCQVISFLGVLLERDIQGPHLIVVPASTLENWLRELTRFCPALKVEPYYGSQRERAEFRDAFETKPTAYNVMVTTYQLAAGAKEDRNFLRRQKFDVCVYDEGHNLKNSASARYTYLMSLPARFRLLLTGTPLQNNLKELISLLAFVLPMVFHGNLEKLNNIFKIKAFSSESKEVALLSQQRIDRAKQMMTPFVLRRYKNQVLDDMPAKHYRTDIIELNALQREIYDDLVAATRKAIEAKALEEGKEVTDVLSTKNDNILMQLRKVSNHPMLFRKRYDDATVNKLAKALLKEQFFIDQGSEYDLLVEDMQVMSDFELNRLCKQYPKTQRFALTGDPWMEACKVAHLQRLIPEMRERGDRILLFSQFTQTLDILEDVLNTMNVSFFRLDGSTDVAKRQDMIDQFHEEEDVTVFLLSTKAGGFGINLACANVVIIYDSSYNPHDDKQAEDRAHRVGQKREVQIIRLVCKQTIEEDIQALAQTKLMLDMNVSGAGAGDAEKTEAQLAQKLLSGLVKTDRDTPAADSSSVSVAPSSTKDIKAEESRPASVKSEHDSPLSSAGSA</sequence>
<dbReference type="PANTHER" id="PTHR10799">
    <property type="entry name" value="SNF2/RAD54 HELICASE FAMILY"/>
    <property type="match status" value="1"/>
</dbReference>
<dbReference type="InterPro" id="IPR001650">
    <property type="entry name" value="Helicase_C-like"/>
</dbReference>
<evidence type="ECO:0000259" key="13">
    <source>
        <dbReference type="PROSITE" id="PS51192"/>
    </source>
</evidence>
<evidence type="ECO:0000313" key="16">
    <source>
        <dbReference type="Proteomes" id="UP000193685"/>
    </source>
</evidence>
<keyword evidence="8" id="KW-0156">Chromatin regulator</keyword>
<evidence type="ECO:0000313" key="15">
    <source>
        <dbReference type="EMBL" id="ORY80326.1"/>
    </source>
</evidence>
<dbReference type="CDD" id="cd17998">
    <property type="entry name" value="DEXHc_SMARCAD1"/>
    <property type="match status" value="1"/>
</dbReference>
<evidence type="ECO:0000256" key="8">
    <source>
        <dbReference type="ARBA" id="ARBA00022853"/>
    </source>
</evidence>
<dbReference type="InterPro" id="IPR000330">
    <property type="entry name" value="SNF2_N"/>
</dbReference>
<dbReference type="OrthoDB" id="5857104at2759"/>
<evidence type="ECO:0000256" key="9">
    <source>
        <dbReference type="ARBA" id="ARBA00023125"/>
    </source>
</evidence>
<dbReference type="InterPro" id="IPR014001">
    <property type="entry name" value="Helicase_ATP-bd"/>
</dbReference>
<dbReference type="OMA" id="NKVMIRN"/>
<dbReference type="InterPro" id="IPR038718">
    <property type="entry name" value="SNF2-like_sf"/>
</dbReference>
<feature type="domain" description="Helicase C-terminal" evidence="14">
    <location>
        <begin position="632"/>
        <end position="791"/>
    </location>
</feature>
<dbReference type="PROSITE" id="PS51194">
    <property type="entry name" value="HELICASE_CTER"/>
    <property type="match status" value="1"/>
</dbReference>
<evidence type="ECO:0000256" key="7">
    <source>
        <dbReference type="ARBA" id="ARBA00022840"/>
    </source>
</evidence>
<feature type="compositionally biased region" description="Low complexity" evidence="12">
    <location>
        <begin position="807"/>
        <end position="820"/>
    </location>
</feature>
<evidence type="ECO:0000256" key="6">
    <source>
        <dbReference type="ARBA" id="ARBA00022806"/>
    </source>
</evidence>
<keyword evidence="10" id="KW-0539">Nucleus</keyword>
<dbReference type="GO" id="GO:0003677">
    <property type="term" value="F:DNA binding"/>
    <property type="evidence" value="ECO:0007669"/>
    <property type="project" value="UniProtKB-KW"/>
</dbReference>
<feature type="region of interest" description="Disordered" evidence="12">
    <location>
        <begin position="1"/>
        <end position="93"/>
    </location>
</feature>
<evidence type="ECO:0000256" key="11">
    <source>
        <dbReference type="ARBA" id="ARBA00047995"/>
    </source>
</evidence>
<dbReference type="SUPFAM" id="SSF52540">
    <property type="entry name" value="P-loop containing nucleoside triphosphate hydrolases"/>
    <property type="match status" value="2"/>
</dbReference>
<dbReference type="STRING" id="56484.A0A1Y2FAF9"/>
<proteinExistence type="inferred from homology"/>
<dbReference type="GO" id="GO:0005524">
    <property type="term" value="F:ATP binding"/>
    <property type="evidence" value="ECO:0007669"/>
    <property type="project" value="UniProtKB-KW"/>
</dbReference>
<comment type="subcellular location">
    <subcellularLocation>
        <location evidence="1">Nucleus</location>
    </subcellularLocation>
</comment>
<dbReference type="GO" id="GO:0016787">
    <property type="term" value="F:hydrolase activity"/>
    <property type="evidence" value="ECO:0007669"/>
    <property type="project" value="UniProtKB-KW"/>
</dbReference>
<keyword evidence="9" id="KW-0238">DNA-binding</keyword>
<accession>A0A1Y2FAF9</accession>
<feature type="region of interest" description="Disordered" evidence="12">
    <location>
        <begin position="801"/>
        <end position="847"/>
    </location>
</feature>
<dbReference type="Pfam" id="PF00271">
    <property type="entry name" value="Helicase_C"/>
    <property type="match status" value="1"/>
</dbReference>
<dbReference type="EC" id="3.6.4.12" evidence="3"/>
<comment type="similarity">
    <text evidence="2">Belongs to the SNF2/RAD54 helicase family.</text>
</comment>
<dbReference type="SMART" id="SM00487">
    <property type="entry name" value="DEXDc"/>
    <property type="match status" value="1"/>
</dbReference>
<dbReference type="EMBL" id="MCFI01000013">
    <property type="protein sequence ID" value="ORY80326.1"/>
    <property type="molecule type" value="Genomic_DNA"/>
</dbReference>
<keyword evidence="6" id="KW-0347">Helicase</keyword>
<evidence type="ECO:0000256" key="1">
    <source>
        <dbReference type="ARBA" id="ARBA00004123"/>
    </source>
</evidence>
<dbReference type="CDD" id="cd18793">
    <property type="entry name" value="SF2_C_SNF"/>
    <property type="match status" value="1"/>
</dbReference>
<dbReference type="Gene3D" id="3.40.50.300">
    <property type="entry name" value="P-loop containing nucleotide triphosphate hydrolases"/>
    <property type="match status" value="2"/>
</dbReference>
<dbReference type="InterPro" id="IPR049730">
    <property type="entry name" value="SNF2/RAD54-like_C"/>
</dbReference>
<dbReference type="InterPro" id="IPR027417">
    <property type="entry name" value="P-loop_NTPase"/>
</dbReference>
<dbReference type="Gene3D" id="3.40.50.10810">
    <property type="entry name" value="Tandem AAA-ATPase domain"/>
    <property type="match status" value="1"/>
</dbReference>
<protein>
    <recommendedName>
        <fullName evidence="3">DNA helicase</fullName>
        <ecNumber evidence="3">3.6.4.12</ecNumber>
    </recommendedName>
</protein>
<dbReference type="GO" id="GO:0140658">
    <property type="term" value="F:ATP-dependent chromatin remodeler activity"/>
    <property type="evidence" value="ECO:0007669"/>
    <property type="project" value="UniProtKB-ARBA"/>
</dbReference>
<dbReference type="Proteomes" id="UP000193685">
    <property type="component" value="Unassembled WGS sequence"/>
</dbReference>
<keyword evidence="4" id="KW-0547">Nucleotide-binding</keyword>
<dbReference type="GeneID" id="63784472"/>
<evidence type="ECO:0000256" key="12">
    <source>
        <dbReference type="SAM" id="MobiDB-lite"/>
    </source>
</evidence>
<dbReference type="PROSITE" id="PS51192">
    <property type="entry name" value="HELICASE_ATP_BIND_1"/>
    <property type="match status" value="1"/>
</dbReference>
<feature type="domain" description="Helicase ATP-binding" evidence="13">
    <location>
        <begin position="269"/>
        <end position="437"/>
    </location>
</feature>
<dbReference type="RefSeq" id="XP_040724214.1">
    <property type="nucleotide sequence ID" value="XM_040867873.1"/>
</dbReference>
<comment type="catalytic activity">
    <reaction evidence="11">
        <text>ATP + H2O = ADP + phosphate + H(+)</text>
        <dbReference type="Rhea" id="RHEA:13065"/>
        <dbReference type="ChEBI" id="CHEBI:15377"/>
        <dbReference type="ChEBI" id="CHEBI:15378"/>
        <dbReference type="ChEBI" id="CHEBI:30616"/>
        <dbReference type="ChEBI" id="CHEBI:43474"/>
        <dbReference type="ChEBI" id="CHEBI:456216"/>
        <dbReference type="EC" id="3.6.4.12"/>
    </reaction>
</comment>
<gene>
    <name evidence="15" type="ORF">BCR37DRAFT_348807</name>
</gene>
<comment type="caution">
    <text evidence="15">The sequence shown here is derived from an EMBL/GenBank/DDBJ whole genome shotgun (WGS) entry which is preliminary data.</text>
</comment>
<feature type="compositionally biased region" description="Acidic residues" evidence="12">
    <location>
        <begin position="60"/>
        <end position="88"/>
    </location>
</feature>
<dbReference type="GO" id="GO:0005694">
    <property type="term" value="C:chromosome"/>
    <property type="evidence" value="ECO:0007669"/>
    <property type="project" value="UniProtKB-ARBA"/>
</dbReference>
<evidence type="ECO:0000256" key="2">
    <source>
        <dbReference type="ARBA" id="ARBA00007025"/>
    </source>
</evidence>
<reference evidence="15 16" key="1">
    <citation type="submission" date="2016-07" db="EMBL/GenBank/DDBJ databases">
        <title>Pervasive Adenine N6-methylation of Active Genes in Fungi.</title>
        <authorList>
            <consortium name="DOE Joint Genome Institute"/>
            <person name="Mondo S.J."/>
            <person name="Dannebaum R.O."/>
            <person name="Kuo R.C."/>
            <person name="Labutti K."/>
            <person name="Haridas S."/>
            <person name="Kuo A."/>
            <person name="Salamov A."/>
            <person name="Ahrendt S.R."/>
            <person name="Lipzen A."/>
            <person name="Sullivan W."/>
            <person name="Andreopoulos W.B."/>
            <person name="Clum A."/>
            <person name="Lindquist E."/>
            <person name="Daum C."/>
            <person name="Ramamoorthy G.K."/>
            <person name="Gryganskyi A."/>
            <person name="Culley D."/>
            <person name="Magnuson J.K."/>
            <person name="James T.Y."/>
            <person name="O'Malley M.A."/>
            <person name="Stajich J.E."/>
            <person name="Spatafora J.W."/>
            <person name="Visel A."/>
            <person name="Grigoriev I.V."/>
        </authorList>
    </citation>
    <scope>NUCLEOTIDE SEQUENCE [LARGE SCALE GENOMIC DNA]</scope>
    <source>
        <strain evidence="15 16">12-1054</strain>
    </source>
</reference>
<dbReference type="GO" id="GO:0003678">
    <property type="term" value="F:DNA helicase activity"/>
    <property type="evidence" value="ECO:0007669"/>
    <property type="project" value="UniProtKB-EC"/>
</dbReference>
<name>A0A1Y2FAF9_PROLT</name>
<feature type="compositionally biased region" description="Low complexity" evidence="12">
    <location>
        <begin position="18"/>
        <end position="28"/>
    </location>
</feature>
<keyword evidence="16" id="KW-1185">Reference proteome</keyword>
<dbReference type="GO" id="GO:0005634">
    <property type="term" value="C:nucleus"/>
    <property type="evidence" value="ECO:0007669"/>
    <property type="project" value="UniProtKB-SubCell"/>
</dbReference>
<organism evidence="15 16">
    <name type="scientific">Protomyces lactucae-debilis</name>
    <dbReference type="NCBI Taxonomy" id="2754530"/>
    <lineage>
        <taxon>Eukaryota</taxon>
        <taxon>Fungi</taxon>
        <taxon>Dikarya</taxon>
        <taxon>Ascomycota</taxon>
        <taxon>Taphrinomycotina</taxon>
        <taxon>Taphrinomycetes</taxon>
        <taxon>Taphrinales</taxon>
        <taxon>Protomycetaceae</taxon>
        <taxon>Protomyces</taxon>
    </lineage>
</organism>
<dbReference type="SMART" id="SM00490">
    <property type="entry name" value="HELICc"/>
    <property type="match status" value="1"/>
</dbReference>
<evidence type="ECO:0000256" key="5">
    <source>
        <dbReference type="ARBA" id="ARBA00022801"/>
    </source>
</evidence>
<evidence type="ECO:0000256" key="4">
    <source>
        <dbReference type="ARBA" id="ARBA00022741"/>
    </source>
</evidence>
<evidence type="ECO:0000256" key="3">
    <source>
        <dbReference type="ARBA" id="ARBA00012551"/>
    </source>
</evidence>
<evidence type="ECO:0000259" key="14">
    <source>
        <dbReference type="PROSITE" id="PS51194"/>
    </source>
</evidence>
<dbReference type="AlphaFoldDB" id="A0A1Y2FAF9"/>
<dbReference type="Pfam" id="PF00176">
    <property type="entry name" value="SNF2-rel_dom"/>
    <property type="match status" value="1"/>
</dbReference>
<keyword evidence="7" id="KW-0067">ATP-binding</keyword>
<feature type="compositionally biased region" description="Basic and acidic residues" evidence="12">
    <location>
        <begin position="821"/>
        <end position="839"/>
    </location>
</feature>